<evidence type="ECO:0000256" key="6">
    <source>
        <dbReference type="ARBA" id="ARBA00023212"/>
    </source>
</evidence>
<evidence type="ECO:0000256" key="7">
    <source>
        <dbReference type="ARBA" id="ARBA00038483"/>
    </source>
</evidence>
<dbReference type="PRINTS" id="PR00190">
    <property type="entry name" value="ACTIN"/>
</dbReference>
<evidence type="ECO:0000256" key="1">
    <source>
        <dbReference type="ARBA" id="ARBA00003520"/>
    </source>
</evidence>
<comment type="function">
    <text evidence="1">Actins are highly conserved proteins that are involved in various types of cell motility and are ubiquitously expressed in all eukaryotic cells.</text>
</comment>
<evidence type="ECO:0000256" key="3">
    <source>
        <dbReference type="ARBA" id="ARBA00022490"/>
    </source>
</evidence>
<keyword evidence="6" id="KW-0206">Cytoskeleton</keyword>
<dbReference type="FunFam" id="3.30.420.40:FF:000502">
    <property type="entry name" value="Actin-Related Proteins"/>
    <property type="match status" value="1"/>
</dbReference>
<dbReference type="InterPro" id="IPR053921">
    <property type="entry name" value="MKRN2OS-like_C"/>
</dbReference>
<dbReference type="GO" id="GO:0005524">
    <property type="term" value="F:ATP binding"/>
    <property type="evidence" value="ECO:0007669"/>
    <property type="project" value="UniProtKB-KW"/>
</dbReference>
<dbReference type="PROSITE" id="PS01132">
    <property type="entry name" value="ACTINS_ACT_LIKE"/>
    <property type="match status" value="1"/>
</dbReference>
<dbReference type="InterPro" id="IPR020902">
    <property type="entry name" value="Actin/actin-like_CS"/>
</dbReference>
<dbReference type="STRING" id="6184.A0A430QCM0"/>
<organism evidence="9 10">
    <name type="scientific">Schistosoma bovis</name>
    <name type="common">Blood fluke</name>
    <dbReference type="NCBI Taxonomy" id="6184"/>
    <lineage>
        <taxon>Eukaryota</taxon>
        <taxon>Metazoa</taxon>
        <taxon>Spiralia</taxon>
        <taxon>Lophotrochozoa</taxon>
        <taxon>Platyhelminthes</taxon>
        <taxon>Trematoda</taxon>
        <taxon>Digenea</taxon>
        <taxon>Strigeidida</taxon>
        <taxon>Schistosomatoidea</taxon>
        <taxon>Schistosomatidae</taxon>
        <taxon>Schistosoma</taxon>
    </lineage>
</organism>
<dbReference type="Gene3D" id="3.90.640.10">
    <property type="entry name" value="Actin, Chain A, domain 4"/>
    <property type="match status" value="1"/>
</dbReference>
<comment type="similarity">
    <text evidence="7">Belongs to the actin family. ARP1 subfamily.</text>
</comment>
<evidence type="ECO:0000256" key="5">
    <source>
        <dbReference type="ARBA" id="ARBA00022840"/>
    </source>
</evidence>
<dbReference type="SUPFAM" id="SSF53067">
    <property type="entry name" value="Actin-like ATPase domain"/>
    <property type="match status" value="2"/>
</dbReference>
<dbReference type="InterPro" id="IPR043129">
    <property type="entry name" value="ATPase_NBD"/>
</dbReference>
<dbReference type="GO" id="GO:0005856">
    <property type="term" value="C:cytoskeleton"/>
    <property type="evidence" value="ECO:0007669"/>
    <property type="project" value="UniProtKB-SubCell"/>
</dbReference>
<dbReference type="Gene3D" id="3.30.420.40">
    <property type="match status" value="3"/>
</dbReference>
<name>A0A430QCM0_SCHBO</name>
<dbReference type="Proteomes" id="UP000290809">
    <property type="component" value="Unassembled WGS sequence"/>
</dbReference>
<keyword evidence="5" id="KW-0067">ATP-binding</keyword>
<reference evidence="9 10" key="1">
    <citation type="journal article" date="2019" name="PLoS Pathog.">
        <title>Genome sequence of the bovine parasite Schistosoma bovis Tanzania.</title>
        <authorList>
            <person name="Oey H."/>
            <person name="Zakrzewski M."/>
            <person name="Gobert G."/>
            <person name="Gravermann K."/>
            <person name="Stoye J."/>
            <person name="Jones M."/>
            <person name="Mcmanus D."/>
            <person name="Krause L."/>
        </authorList>
    </citation>
    <scope>NUCLEOTIDE SEQUENCE [LARGE SCALE GENOMIC DNA]</scope>
    <source>
        <strain evidence="9 10">TAN1997</strain>
    </source>
</reference>
<proteinExistence type="inferred from homology"/>
<dbReference type="FunFam" id="3.90.640.10:FF:000008">
    <property type="entry name" value="alpha-centractin isoform X1"/>
    <property type="match status" value="1"/>
</dbReference>
<evidence type="ECO:0000259" key="8">
    <source>
        <dbReference type="Pfam" id="PF16044"/>
    </source>
</evidence>
<protein>
    <submittedName>
        <fullName evidence="9">Centractin</fullName>
    </submittedName>
</protein>
<dbReference type="SMART" id="SM00268">
    <property type="entry name" value="ACTIN"/>
    <property type="match status" value="1"/>
</dbReference>
<comment type="subcellular location">
    <subcellularLocation>
        <location evidence="2">Cytoplasm</location>
        <location evidence="2">Cytoskeleton</location>
    </subcellularLocation>
</comment>
<dbReference type="CDD" id="cd10216">
    <property type="entry name" value="ASKHA_NBD_Arp1"/>
    <property type="match status" value="1"/>
</dbReference>
<evidence type="ECO:0000256" key="2">
    <source>
        <dbReference type="ARBA" id="ARBA00004245"/>
    </source>
</evidence>
<evidence type="ECO:0000313" key="9">
    <source>
        <dbReference type="EMBL" id="RTG85435.1"/>
    </source>
</evidence>
<feature type="domain" description="MKRN2 opposite strand protein-like C-terminal" evidence="8">
    <location>
        <begin position="87"/>
        <end position="187"/>
    </location>
</feature>
<dbReference type="InterPro" id="IPR004000">
    <property type="entry name" value="Actin"/>
</dbReference>
<accession>A0A430QCM0</accession>
<evidence type="ECO:0000256" key="4">
    <source>
        <dbReference type="ARBA" id="ARBA00022741"/>
    </source>
</evidence>
<keyword evidence="4" id="KW-0547">Nucleotide-binding</keyword>
<sequence>MSHSNILAIKHSCFNHENNHENYICVMNKTPEKCLKCNETLENEMIAQLLPPYSNAHQSILFTSYPLSRIAFISSDSNSNTSNNSSTSSSIVHYQPNTNLHCGVVDSQGKVYHYTNQYGIQYDTIGWEQSIIINVSEVTKSDSLTSFKWNEIIYSVVNDFKQSHPNRMIQHDDYDCLDFVVDIIKYAIDDQQINRILIAQWLSIHLEWIILYENIRKQLKSGSLQGTGILKAGFAGDQVPKYRFPNYIGRPKHVRVMAGALEGDDFIGPKAEEHRGLLSIRYPIEHGIIRDWNDMERIWAYIYGKDQLMVNSEEHPVLLTEAPHNPKRNREKMAEIFFETFSVPALYISMQAVLSYALPHAIERTDLAGRDVTRFLRLLLRKEGADFHTTSEFEIVRQIKERACFISLNPSKVEAMEALASYPLPDGSTLEIGPARFRAPELLFRPDLMGQEYFGIHQVLAYAIQKSDMDLRRMLYENIVLSGGSTLFKGFGDRLVLELKRLAPKDAHLRISAPQERLYSTWIGGSILASLDTFKRMWISKREYDSEGARVLHRKLL</sequence>
<keyword evidence="3" id="KW-0963">Cytoplasm</keyword>
<dbReference type="PANTHER" id="PTHR11937">
    <property type="entry name" value="ACTIN"/>
    <property type="match status" value="1"/>
</dbReference>
<dbReference type="EMBL" id="QMKO01001974">
    <property type="protein sequence ID" value="RTG85435.1"/>
    <property type="molecule type" value="Genomic_DNA"/>
</dbReference>
<gene>
    <name evidence="9" type="ORF">DC041_0000302</name>
</gene>
<keyword evidence="10" id="KW-1185">Reference proteome</keyword>
<dbReference type="Pfam" id="PF16044">
    <property type="entry name" value="DUF4796_C"/>
    <property type="match status" value="1"/>
</dbReference>
<dbReference type="Pfam" id="PF00022">
    <property type="entry name" value="Actin"/>
    <property type="match status" value="2"/>
</dbReference>
<comment type="caution">
    <text evidence="9">The sequence shown here is derived from an EMBL/GenBank/DDBJ whole genome shotgun (WGS) entry which is preliminary data.</text>
</comment>
<dbReference type="AlphaFoldDB" id="A0A430QCM0"/>
<evidence type="ECO:0000313" key="10">
    <source>
        <dbReference type="Proteomes" id="UP000290809"/>
    </source>
</evidence>